<evidence type="ECO:0000259" key="7">
    <source>
        <dbReference type="PROSITE" id="PS50113"/>
    </source>
</evidence>
<dbReference type="PANTHER" id="PTHR44757:SF2">
    <property type="entry name" value="BIOFILM ARCHITECTURE MAINTENANCE PROTEIN MBAA"/>
    <property type="match status" value="1"/>
</dbReference>
<feature type="transmembrane region" description="Helical" evidence="6">
    <location>
        <begin position="101"/>
        <end position="118"/>
    </location>
</feature>
<comment type="subcellular location">
    <subcellularLocation>
        <location evidence="1">Cell membrane</location>
        <topology evidence="1">Multi-pass membrane protein</topology>
    </subcellularLocation>
</comment>
<feature type="transmembrane region" description="Helical" evidence="6">
    <location>
        <begin position="148"/>
        <end position="165"/>
    </location>
</feature>
<evidence type="ECO:0000256" key="1">
    <source>
        <dbReference type="ARBA" id="ARBA00004651"/>
    </source>
</evidence>
<keyword evidence="4 6" id="KW-1133">Transmembrane helix</keyword>
<feature type="transmembrane region" description="Helical" evidence="6">
    <location>
        <begin position="301"/>
        <end position="319"/>
    </location>
</feature>
<dbReference type="Gene3D" id="3.30.450.20">
    <property type="entry name" value="PAS domain"/>
    <property type="match status" value="1"/>
</dbReference>
<dbReference type="Gene3D" id="3.30.70.270">
    <property type="match status" value="1"/>
</dbReference>
<dbReference type="InterPro" id="IPR043128">
    <property type="entry name" value="Rev_trsase/Diguanyl_cyclase"/>
</dbReference>
<dbReference type="PROSITE" id="PS50113">
    <property type="entry name" value="PAC"/>
    <property type="match status" value="1"/>
</dbReference>
<dbReference type="InterPro" id="IPR007895">
    <property type="entry name" value="MASE1"/>
</dbReference>
<reference evidence="9 10" key="1">
    <citation type="submission" date="2019-12" db="EMBL/GenBank/DDBJ databases">
        <title>Genomic-based taxomic classification of the family Erythrobacteraceae.</title>
        <authorList>
            <person name="Xu L."/>
        </authorList>
    </citation>
    <scope>NUCLEOTIDE SEQUENCE [LARGE SCALE GENOMIC DNA]</scope>
    <source>
        <strain evidence="9 10">CGMCC 1.8703</strain>
    </source>
</reference>
<evidence type="ECO:0000256" key="4">
    <source>
        <dbReference type="ARBA" id="ARBA00022989"/>
    </source>
</evidence>
<dbReference type="EMBL" id="WTYG01000002">
    <property type="protein sequence ID" value="MXP35945.1"/>
    <property type="molecule type" value="Genomic_DNA"/>
</dbReference>
<dbReference type="CDD" id="cd00130">
    <property type="entry name" value="PAS"/>
    <property type="match status" value="1"/>
</dbReference>
<dbReference type="NCBIfam" id="TIGR00254">
    <property type="entry name" value="GGDEF"/>
    <property type="match status" value="1"/>
</dbReference>
<feature type="domain" description="PAC" evidence="7">
    <location>
        <begin position="458"/>
        <end position="514"/>
    </location>
</feature>
<name>A0A6I4UDZ8_9SPHN</name>
<dbReference type="PROSITE" id="PS50887">
    <property type="entry name" value="GGDEF"/>
    <property type="match status" value="1"/>
</dbReference>
<dbReference type="CDD" id="cd01949">
    <property type="entry name" value="GGDEF"/>
    <property type="match status" value="1"/>
</dbReference>
<dbReference type="Pfam" id="PF08448">
    <property type="entry name" value="PAS_4"/>
    <property type="match status" value="1"/>
</dbReference>
<proteinExistence type="predicted"/>
<dbReference type="GO" id="GO:0005886">
    <property type="term" value="C:plasma membrane"/>
    <property type="evidence" value="ECO:0007669"/>
    <property type="project" value="UniProtKB-SubCell"/>
</dbReference>
<keyword evidence="2" id="KW-1003">Cell membrane</keyword>
<protein>
    <submittedName>
        <fullName evidence="9">Diguanylate cyclase</fullName>
    </submittedName>
</protein>
<feature type="transmembrane region" description="Helical" evidence="6">
    <location>
        <begin position="358"/>
        <end position="378"/>
    </location>
</feature>
<dbReference type="Proteomes" id="UP000439914">
    <property type="component" value="Unassembled WGS sequence"/>
</dbReference>
<feature type="transmembrane region" description="Helical" evidence="6">
    <location>
        <begin position="171"/>
        <end position="191"/>
    </location>
</feature>
<evidence type="ECO:0000256" key="2">
    <source>
        <dbReference type="ARBA" id="ARBA00022475"/>
    </source>
</evidence>
<keyword evidence="3 6" id="KW-0812">Transmembrane</keyword>
<dbReference type="InterPro" id="IPR035965">
    <property type="entry name" value="PAS-like_dom_sf"/>
</dbReference>
<evidence type="ECO:0000256" key="3">
    <source>
        <dbReference type="ARBA" id="ARBA00022692"/>
    </source>
</evidence>
<dbReference type="GO" id="GO:0003824">
    <property type="term" value="F:catalytic activity"/>
    <property type="evidence" value="ECO:0007669"/>
    <property type="project" value="UniProtKB-ARBA"/>
</dbReference>
<evidence type="ECO:0000256" key="5">
    <source>
        <dbReference type="ARBA" id="ARBA00023136"/>
    </source>
</evidence>
<comment type="caution">
    <text evidence="9">The sequence shown here is derived from an EMBL/GenBank/DDBJ whole genome shotgun (WGS) entry which is preliminary data.</text>
</comment>
<feature type="domain" description="GGDEF" evidence="8">
    <location>
        <begin position="544"/>
        <end position="677"/>
    </location>
</feature>
<evidence type="ECO:0000313" key="9">
    <source>
        <dbReference type="EMBL" id="MXP35945.1"/>
    </source>
</evidence>
<dbReference type="SUPFAM" id="SSF55073">
    <property type="entry name" value="Nucleotide cyclase"/>
    <property type="match status" value="1"/>
</dbReference>
<dbReference type="InterPro" id="IPR052155">
    <property type="entry name" value="Biofilm_reg_signaling"/>
</dbReference>
<feature type="transmembrane region" description="Helical" evidence="6">
    <location>
        <begin position="124"/>
        <end position="141"/>
    </location>
</feature>
<dbReference type="InterPro" id="IPR000700">
    <property type="entry name" value="PAS-assoc_C"/>
</dbReference>
<evidence type="ECO:0000313" key="10">
    <source>
        <dbReference type="Proteomes" id="UP000439914"/>
    </source>
</evidence>
<feature type="transmembrane region" description="Helical" evidence="6">
    <location>
        <begin position="277"/>
        <end position="295"/>
    </location>
</feature>
<dbReference type="SMART" id="SM00267">
    <property type="entry name" value="GGDEF"/>
    <property type="match status" value="1"/>
</dbReference>
<dbReference type="InterPro" id="IPR000014">
    <property type="entry name" value="PAS"/>
</dbReference>
<feature type="transmembrane region" description="Helical" evidence="6">
    <location>
        <begin position="326"/>
        <end position="346"/>
    </location>
</feature>
<dbReference type="PANTHER" id="PTHR44757">
    <property type="entry name" value="DIGUANYLATE CYCLASE DGCP"/>
    <property type="match status" value="1"/>
</dbReference>
<feature type="transmembrane region" description="Helical" evidence="6">
    <location>
        <begin position="211"/>
        <end position="239"/>
    </location>
</feature>
<feature type="transmembrane region" description="Helical" evidence="6">
    <location>
        <begin position="245"/>
        <end position="265"/>
    </location>
</feature>
<dbReference type="InterPro" id="IPR029787">
    <property type="entry name" value="Nucleotide_cyclase"/>
</dbReference>
<dbReference type="FunFam" id="3.30.70.270:FF:000001">
    <property type="entry name" value="Diguanylate cyclase domain protein"/>
    <property type="match status" value="1"/>
</dbReference>
<dbReference type="Pfam" id="PF05231">
    <property type="entry name" value="MASE1"/>
    <property type="match status" value="1"/>
</dbReference>
<dbReference type="InterPro" id="IPR013656">
    <property type="entry name" value="PAS_4"/>
</dbReference>
<dbReference type="Pfam" id="PF00990">
    <property type="entry name" value="GGDEF"/>
    <property type="match status" value="1"/>
</dbReference>
<sequence>MIGSSGSRISSVTGCAPPFGGLRSLPVMEHRSARSDKRKGCAGRVASCLGALPFAVALSAHGYLRVATGQPAAKSFQAVNLPGLPRHHGNGCSMTHPAMRIALYGALFFVVTSATIFWTRFAGGLALVWVGSALAAALFLTLPRVHHLGAFAILMGLSTAATALFGFGPAWALPLAVANIFEGWFIAWLLVRLRPQRDFIESEGGVASLGFWAGFVGPLPSAIVGGLMAVQIVGGTWLFHAFSWWVGHGLGTLLVLPLALLLQSYRREDFANMRDRARVLAFAGVVSLTALVSGFAFHQSAMPLLFLPIVPLVFASFRFRRFGAAIAVLVISVAAAFSLGMGTGVFAELAMPLWQKALFLQFYLATLLLIAFPMAVIIQQRQRILDELGDREAMQRLIADHSDDALLHLDSSGTIRFASPASTRLSGRGSVEQLHLAAFFSEFDRKKVDRALDKASRHPGRTEILERSVGRGGKTRWLEAKLRAVETSGRKVCGFVVTIRDITARKLEELEMTREARTDTLTGLPNRRAFLDILDRRLDVADQEPFGLAFVDLDHFKQVNDTHGHAIGDKVLSEVGAIMNGMASDTFFFARLGGEEFAIIVKRPLAEAAADICERLRLAIAKHPMADSDGKAFTVTASLGFAMISESCSASMALQAADAPLYLAKASGRNRTCRAQGFGRLTRGGAPIEQARIAVAG</sequence>
<dbReference type="AlphaFoldDB" id="A0A6I4UDZ8"/>
<dbReference type="NCBIfam" id="TIGR00229">
    <property type="entry name" value="sensory_box"/>
    <property type="match status" value="1"/>
</dbReference>
<dbReference type="SUPFAM" id="SSF55785">
    <property type="entry name" value="PYP-like sensor domain (PAS domain)"/>
    <property type="match status" value="1"/>
</dbReference>
<organism evidence="9 10">
    <name type="scientific">Qipengyuania citrea</name>
    <dbReference type="NCBI Taxonomy" id="225971"/>
    <lineage>
        <taxon>Bacteria</taxon>
        <taxon>Pseudomonadati</taxon>
        <taxon>Pseudomonadota</taxon>
        <taxon>Alphaproteobacteria</taxon>
        <taxon>Sphingomonadales</taxon>
        <taxon>Erythrobacteraceae</taxon>
        <taxon>Qipengyuania</taxon>
    </lineage>
</organism>
<keyword evidence="5 6" id="KW-0472">Membrane</keyword>
<evidence type="ECO:0000256" key="6">
    <source>
        <dbReference type="SAM" id="Phobius"/>
    </source>
</evidence>
<evidence type="ECO:0000259" key="8">
    <source>
        <dbReference type="PROSITE" id="PS50887"/>
    </source>
</evidence>
<gene>
    <name evidence="9" type="ORF">GRI55_09160</name>
</gene>
<dbReference type="InterPro" id="IPR000160">
    <property type="entry name" value="GGDEF_dom"/>
</dbReference>
<accession>A0A6I4UDZ8</accession>